<keyword evidence="5 12" id="KW-0328">Glycosyltransferase</keyword>
<dbReference type="GO" id="GO:0006487">
    <property type="term" value="P:protein N-linked glycosylation"/>
    <property type="evidence" value="ECO:0007669"/>
    <property type="project" value="TreeGrafter"/>
</dbReference>
<dbReference type="FunCoup" id="A0A152A7L4">
    <property type="interactions" value="474"/>
</dbReference>
<accession>A0A152A7L4</accession>
<protein>
    <recommendedName>
        <fullName evidence="4 12">GDP-Man:Man(3)GlcNAc(2)-PP-Dol alpha-1,2-mannosyltransferase</fullName>
        <ecNumber evidence="3 12">2.4.1.131</ecNumber>
    </recommendedName>
</protein>
<evidence type="ECO:0000256" key="11">
    <source>
        <dbReference type="ARBA" id="ARBA00045065"/>
    </source>
</evidence>
<evidence type="ECO:0000256" key="9">
    <source>
        <dbReference type="ARBA" id="ARBA00022989"/>
    </source>
</evidence>
<dbReference type="InterPro" id="IPR031814">
    <property type="entry name" value="ALG11_N"/>
</dbReference>
<dbReference type="PANTHER" id="PTHR45919">
    <property type="entry name" value="GDP-MAN:MAN(3)GLCNAC(2)-PP-DOL ALPHA-1,2-MANNOSYLTRANSFERASE"/>
    <property type="match status" value="1"/>
</dbReference>
<keyword evidence="10 12" id="KW-0472">Membrane</keyword>
<dbReference type="InParanoid" id="A0A152A7L4"/>
<comment type="pathway">
    <text evidence="2 12">Protein modification; protein glycosylation.</text>
</comment>
<dbReference type="AlphaFoldDB" id="A0A152A7L4"/>
<evidence type="ECO:0000256" key="12">
    <source>
        <dbReference type="RuleBase" id="RU367051"/>
    </source>
</evidence>
<keyword evidence="8 12" id="KW-0256">Endoplasmic reticulum</keyword>
<keyword evidence="9 12" id="KW-1133">Transmembrane helix</keyword>
<keyword evidence="6 12" id="KW-0808">Transferase</keyword>
<comment type="similarity">
    <text evidence="12">Belongs to the glycosyltransferase group 1 family. Glycosyltransferase 4 subfamily.</text>
</comment>
<evidence type="ECO:0000313" key="16">
    <source>
        <dbReference type="Proteomes" id="UP000076078"/>
    </source>
</evidence>
<dbReference type="OrthoDB" id="2276068at2759"/>
<dbReference type="PANTHER" id="PTHR45919:SF1">
    <property type="entry name" value="GDP-MAN:MAN(3)GLCNAC(2)-PP-DOL ALPHA-1,2-MANNOSYLTRANSFERASE"/>
    <property type="match status" value="1"/>
</dbReference>
<reference evidence="15 16" key="1">
    <citation type="submission" date="2015-12" db="EMBL/GenBank/DDBJ databases">
        <title>Dictyostelia acquired genes for synthesis and detection of signals that induce cell-type specialization by lateral gene transfer from prokaryotes.</title>
        <authorList>
            <person name="Gloeckner G."/>
            <person name="Schaap P."/>
        </authorList>
    </citation>
    <scope>NUCLEOTIDE SEQUENCE [LARGE SCALE GENOMIC DNA]</scope>
    <source>
        <strain evidence="15 16">TK</strain>
    </source>
</reference>
<dbReference type="Pfam" id="PF15924">
    <property type="entry name" value="ALG11_N"/>
    <property type="match status" value="1"/>
</dbReference>
<evidence type="ECO:0000256" key="5">
    <source>
        <dbReference type="ARBA" id="ARBA00022676"/>
    </source>
</evidence>
<comment type="caution">
    <text evidence="15">The sequence shown here is derived from an EMBL/GenBank/DDBJ whole genome shotgun (WGS) entry which is preliminary data.</text>
</comment>
<dbReference type="CDD" id="cd03806">
    <property type="entry name" value="GT4_ALG11-like"/>
    <property type="match status" value="1"/>
</dbReference>
<gene>
    <name evidence="15" type="ORF">DLAC_01050</name>
</gene>
<dbReference type="UniPathway" id="UPA00378"/>
<keyword evidence="7 12" id="KW-0812">Transmembrane</keyword>
<dbReference type="EMBL" id="LODT01000004">
    <property type="protein sequence ID" value="KYR02230.1"/>
    <property type="molecule type" value="Genomic_DNA"/>
</dbReference>
<evidence type="ECO:0000256" key="8">
    <source>
        <dbReference type="ARBA" id="ARBA00022824"/>
    </source>
</evidence>
<evidence type="ECO:0000256" key="7">
    <source>
        <dbReference type="ARBA" id="ARBA00022692"/>
    </source>
</evidence>
<evidence type="ECO:0000256" key="10">
    <source>
        <dbReference type="ARBA" id="ARBA00023136"/>
    </source>
</evidence>
<feature type="domain" description="ALG11 mannosyltransferase N-terminal" evidence="14">
    <location>
        <begin position="53"/>
        <end position="258"/>
    </location>
</feature>
<name>A0A152A7L4_TIELA</name>
<keyword evidence="16" id="KW-1185">Reference proteome</keyword>
<comment type="function">
    <text evidence="12">GDP-Man:Man(3)GlcNAc(2)-PP-Dol alpha-1,2-mannosyltransferase that operates in the biosynthetic pathway of dolichol-linked oligosaccharides, the glycan precursors employed in protein asparagine (N)-glycosylation. The assembly of dolichol-linked oligosaccharides begins on the cytosolic side of the endoplasmic reticulum membrane and finishes in its lumen. The sequential addition of sugars to dolichol pyrophosphate produces dolichol-linked oligosaccharides containing fourteen sugars, including two GlcNAcs, nine mannoses and three glucoses. Once assembled, the oligosaccharide is transferred from the lipid to nascent proteins by oligosaccharyltransferases. Catalyzes, on the cytoplasmic face of the endoplasmic reticulum, the addition of the fourth and fifth mannose residues to the dolichol-linked oligosaccharide chain, to produce Man(5)GlcNAc(2)-PP-dolichol core oligosaccharide.</text>
</comment>
<feature type="domain" description="Glycosyl transferase family 1" evidence="13">
    <location>
        <begin position="282"/>
        <end position="452"/>
    </location>
</feature>
<evidence type="ECO:0000256" key="2">
    <source>
        <dbReference type="ARBA" id="ARBA00004922"/>
    </source>
</evidence>
<evidence type="ECO:0000259" key="13">
    <source>
        <dbReference type="Pfam" id="PF00534"/>
    </source>
</evidence>
<sequence>MNYDLIVIGLSLILTIAIIFLSMVLLPITIVFILSIIYFRYKFTKNKDKSTINVAFFHPYCTAGGGGERVLWCAIRSLQNEYPGIKISVYTGDQKEDSEIFAMIKKTFNLMLDEKNCHFIRLKKRGLVEASRWPRFTLIGQSLGSMVLAWEALNLLNPDLFIDSMGYAFTYPIFKIFGGSHIAAYIHYPTISTDMLSKVSNSTESYNNNESISKSKFKTSAKLIYYKLFSKLYYLAGKFSNIVMCNGTWTANHIRNIWKIDRVSIVYPPVDVESRKAMPLNWMQRENIILSIAQFRPEKDHPLQLYTLAQLLQKYPIHKNELRTKLVMVGSCRDQQDRDRVESLRKLSIELGIESNVEFKIGIPIQELNRLLEISSVGIHTMWCEHFGIGVVELAAAGVIPVAHNSAGPKEDIVKHDQTGFLASTKEEYAEYIHEILAFREKYKDMQQKARESVDRFSQENFENHFKNSFSIFFDNKKNQ</sequence>
<proteinExistence type="inferred from homology"/>
<evidence type="ECO:0000256" key="1">
    <source>
        <dbReference type="ARBA" id="ARBA00004389"/>
    </source>
</evidence>
<evidence type="ECO:0000256" key="6">
    <source>
        <dbReference type="ARBA" id="ARBA00022679"/>
    </source>
</evidence>
<organism evidence="15 16">
    <name type="scientific">Tieghemostelium lacteum</name>
    <name type="common">Slime mold</name>
    <name type="synonym">Dictyostelium lacteum</name>
    <dbReference type="NCBI Taxonomy" id="361077"/>
    <lineage>
        <taxon>Eukaryota</taxon>
        <taxon>Amoebozoa</taxon>
        <taxon>Evosea</taxon>
        <taxon>Eumycetozoa</taxon>
        <taxon>Dictyostelia</taxon>
        <taxon>Dictyosteliales</taxon>
        <taxon>Raperosteliaceae</taxon>
        <taxon>Tieghemostelium</taxon>
    </lineage>
</organism>
<dbReference type="GO" id="GO:0005789">
    <property type="term" value="C:endoplasmic reticulum membrane"/>
    <property type="evidence" value="ECO:0007669"/>
    <property type="project" value="UniProtKB-SubCell"/>
</dbReference>
<dbReference type="Proteomes" id="UP000076078">
    <property type="component" value="Unassembled WGS sequence"/>
</dbReference>
<dbReference type="InterPro" id="IPR038013">
    <property type="entry name" value="ALG11"/>
</dbReference>
<evidence type="ECO:0000256" key="4">
    <source>
        <dbReference type="ARBA" id="ARBA00022018"/>
    </source>
</evidence>
<dbReference type="STRING" id="361077.A0A152A7L4"/>
<evidence type="ECO:0000313" key="15">
    <source>
        <dbReference type="EMBL" id="KYR02230.1"/>
    </source>
</evidence>
<dbReference type="SUPFAM" id="SSF53756">
    <property type="entry name" value="UDP-Glycosyltransferase/glycogen phosphorylase"/>
    <property type="match status" value="1"/>
</dbReference>
<feature type="transmembrane region" description="Helical" evidence="12">
    <location>
        <begin position="6"/>
        <end position="39"/>
    </location>
</feature>
<dbReference type="EC" id="2.4.1.131" evidence="3 12"/>
<evidence type="ECO:0000256" key="3">
    <source>
        <dbReference type="ARBA" id="ARBA00012645"/>
    </source>
</evidence>
<comment type="catalytic activity">
    <reaction evidence="11 12">
        <text>an alpha-D-Man-(1-&gt;3)-[alpha-D-Man-(1-&gt;6)]-beta-D-Man-(1-&gt;4)-beta-D-GlcNAc-(1-&gt;4)-alpha-D-GlcNAc-diphospho-di-trans,poly-cis-dolichol + 2 GDP-alpha-D-mannose = an alpha-D-Man-(1-&gt;2)-alpha-D-Man-(1-&gt;2)-alpha-D-Man-(1-&gt;3)-[alpha-D-Man-(1-&gt;6)]-beta-D-Man-(1-&gt;4)-beta-D-GlcNAc-(1-&gt;4)-alpha-D-GlcNAc-diphospho-di-trans,poly-cis-dolichol + 2 GDP + 2 H(+)</text>
        <dbReference type="Rhea" id="RHEA:29523"/>
        <dbReference type="Rhea" id="RHEA-COMP:19515"/>
        <dbReference type="Rhea" id="RHEA-COMP:19516"/>
        <dbReference type="ChEBI" id="CHEBI:15378"/>
        <dbReference type="ChEBI" id="CHEBI:57527"/>
        <dbReference type="ChEBI" id="CHEBI:58189"/>
        <dbReference type="ChEBI" id="CHEBI:132511"/>
        <dbReference type="ChEBI" id="CHEBI:132515"/>
        <dbReference type="EC" id="2.4.1.131"/>
    </reaction>
    <physiologicalReaction direction="left-to-right" evidence="11 12">
        <dbReference type="Rhea" id="RHEA:29524"/>
    </physiologicalReaction>
</comment>
<dbReference type="Gene3D" id="3.40.50.2000">
    <property type="entry name" value="Glycogen Phosphorylase B"/>
    <property type="match status" value="1"/>
</dbReference>
<dbReference type="InterPro" id="IPR001296">
    <property type="entry name" value="Glyco_trans_1"/>
</dbReference>
<dbReference type="Pfam" id="PF00534">
    <property type="entry name" value="Glycos_transf_1"/>
    <property type="match status" value="1"/>
</dbReference>
<dbReference type="GO" id="GO:0004377">
    <property type="term" value="F:GDP-Man:Man(3)GlcNAc(2)-PP-Dol alpha-1,2-mannosyltransferase activity"/>
    <property type="evidence" value="ECO:0007669"/>
    <property type="project" value="UniProtKB-UniRule"/>
</dbReference>
<evidence type="ECO:0000259" key="14">
    <source>
        <dbReference type="Pfam" id="PF15924"/>
    </source>
</evidence>
<comment type="subcellular location">
    <subcellularLocation>
        <location evidence="1">Endoplasmic reticulum membrane</location>
        <topology evidence="1">Single-pass membrane protein</topology>
    </subcellularLocation>
</comment>
<dbReference type="OMA" id="ARLYGWV"/>